<accession>A0A1I2VR01</accession>
<name>A0A1I2VR01_9SPHI</name>
<evidence type="ECO:0000256" key="1">
    <source>
        <dbReference type="SAM" id="MobiDB-lite"/>
    </source>
</evidence>
<feature type="compositionally biased region" description="Basic and acidic residues" evidence="1">
    <location>
        <begin position="12"/>
        <end position="29"/>
    </location>
</feature>
<dbReference type="AlphaFoldDB" id="A0A1I2VR01"/>
<feature type="compositionally biased region" description="Basic and acidic residues" evidence="1">
    <location>
        <begin position="49"/>
        <end position="73"/>
    </location>
</feature>
<evidence type="ECO:0000313" key="2">
    <source>
        <dbReference type="EMBL" id="SFG91765.1"/>
    </source>
</evidence>
<dbReference type="OrthoDB" id="771887at2"/>
<protein>
    <submittedName>
        <fullName evidence="2">Uncharacterized protein</fullName>
    </submittedName>
</protein>
<proteinExistence type="predicted"/>
<dbReference type="RefSeq" id="WP_090992723.1">
    <property type="nucleotide sequence ID" value="NZ_FOPP01000003.1"/>
</dbReference>
<feature type="region of interest" description="Disordered" evidence="1">
    <location>
        <begin position="1"/>
        <end position="73"/>
    </location>
</feature>
<gene>
    <name evidence="2" type="ORF">SAMN04489864_103212</name>
</gene>
<keyword evidence="3" id="KW-1185">Reference proteome</keyword>
<dbReference type="Proteomes" id="UP000199666">
    <property type="component" value="Unassembled WGS sequence"/>
</dbReference>
<evidence type="ECO:0000313" key="3">
    <source>
        <dbReference type="Proteomes" id="UP000199666"/>
    </source>
</evidence>
<dbReference type="EMBL" id="FOPP01000003">
    <property type="protein sequence ID" value="SFG91765.1"/>
    <property type="molecule type" value="Genomic_DNA"/>
</dbReference>
<organism evidence="2 3">
    <name type="scientific">Pedobacter insulae</name>
    <dbReference type="NCBI Taxonomy" id="414048"/>
    <lineage>
        <taxon>Bacteria</taxon>
        <taxon>Pseudomonadati</taxon>
        <taxon>Bacteroidota</taxon>
        <taxon>Sphingobacteriia</taxon>
        <taxon>Sphingobacteriales</taxon>
        <taxon>Sphingobacteriaceae</taxon>
        <taxon>Pedobacter</taxon>
    </lineage>
</organism>
<sequence length="73" mass="8316">MDIEENIAGLGKNHDQAARDHDIAKKQSEAKPAAENLDMMPNSVAKPPIHQEAENYRKEEHQKADDWENHVET</sequence>
<reference evidence="2 3" key="1">
    <citation type="submission" date="2016-10" db="EMBL/GenBank/DDBJ databases">
        <authorList>
            <person name="de Groot N.N."/>
        </authorList>
    </citation>
    <scope>NUCLEOTIDE SEQUENCE [LARGE SCALE GENOMIC DNA]</scope>
    <source>
        <strain evidence="2 3">DSM 18684</strain>
    </source>
</reference>